<dbReference type="PANTHER" id="PTHR10857">
    <property type="entry name" value="COPINE"/>
    <property type="match status" value="1"/>
</dbReference>
<organism evidence="2 3">
    <name type="scientific">Caenorhabditis japonica</name>
    <dbReference type="NCBI Taxonomy" id="281687"/>
    <lineage>
        <taxon>Eukaryota</taxon>
        <taxon>Metazoa</taxon>
        <taxon>Ecdysozoa</taxon>
        <taxon>Nematoda</taxon>
        <taxon>Chromadorea</taxon>
        <taxon>Rhabditida</taxon>
        <taxon>Rhabditina</taxon>
        <taxon>Rhabditomorpha</taxon>
        <taxon>Rhabditoidea</taxon>
        <taxon>Rhabditidae</taxon>
        <taxon>Peloderinae</taxon>
        <taxon>Caenorhabditis</taxon>
    </lineage>
</organism>
<sequence length="353" mass="39863">MAAFAVDVTFAIRNAKLYPSADGLRLKISSLDRENEIAEHVAETETIFGQSDANFVEKMNVNFRFEKMQRYRVNVYVLNSSTNTVMGSMGTADFDLSMMFACGKRLSLPIQTPLSTITMEIFANVPEFYSQFISMQFCGNNIHSPNGLPRQLYYILSIPAEERTIMLHKSEMIKESKNPEWSAFSIPLFLMNYFNESSVQIHVYNYTPNHDDELVGHCTTTLTQLQQGVGNFNSYMLMEENRKRIHEKTNVELKHLSLENGPTFFEMLEKNVKLQLTTAIDLTASNGNPVSPSSLHYIHPHQPSPYLQSFLQTTPPLLAYLPNPHSPQIGALGFGAKVQGANGQLQLSHCFCL</sequence>
<evidence type="ECO:0000313" key="3">
    <source>
        <dbReference type="Proteomes" id="UP000005237"/>
    </source>
</evidence>
<dbReference type="Pfam" id="PF00168">
    <property type="entry name" value="C2"/>
    <property type="match status" value="1"/>
</dbReference>
<dbReference type="InterPro" id="IPR000008">
    <property type="entry name" value="C2_dom"/>
</dbReference>
<dbReference type="GO" id="GO:0005544">
    <property type="term" value="F:calcium-dependent phospholipid binding"/>
    <property type="evidence" value="ECO:0007669"/>
    <property type="project" value="InterPro"/>
</dbReference>
<dbReference type="InterPro" id="IPR010734">
    <property type="entry name" value="Copine_C"/>
</dbReference>
<dbReference type="Pfam" id="PF07002">
    <property type="entry name" value="Copine"/>
    <property type="match status" value="1"/>
</dbReference>
<dbReference type="Gene3D" id="2.60.40.150">
    <property type="entry name" value="C2 domain"/>
    <property type="match status" value="1"/>
</dbReference>
<dbReference type="EnsemblMetazoa" id="CJA02268.1">
    <property type="protein sequence ID" value="CJA02268.1"/>
    <property type="gene ID" value="WBGene00121474"/>
</dbReference>
<dbReference type="CDD" id="cd04047">
    <property type="entry name" value="C2B_Copine"/>
    <property type="match status" value="1"/>
</dbReference>
<accession>A0A8R1HJB0</accession>
<dbReference type="PANTHER" id="PTHR10857:SF111">
    <property type="entry name" value="VWFA DOMAIN-CONTAINING PROTEIN"/>
    <property type="match status" value="1"/>
</dbReference>
<evidence type="ECO:0000313" key="2">
    <source>
        <dbReference type="EnsemblMetazoa" id="CJA02268.1"/>
    </source>
</evidence>
<reference evidence="3" key="1">
    <citation type="submission" date="2010-08" db="EMBL/GenBank/DDBJ databases">
        <authorList>
            <consortium name="Caenorhabditis japonica Sequencing Consortium"/>
            <person name="Wilson R.K."/>
        </authorList>
    </citation>
    <scope>NUCLEOTIDE SEQUENCE [LARGE SCALE GENOMIC DNA]</scope>
    <source>
        <strain evidence="3">DF5081</strain>
    </source>
</reference>
<dbReference type="InterPro" id="IPR045052">
    <property type="entry name" value="Copine"/>
</dbReference>
<dbReference type="SUPFAM" id="SSF49562">
    <property type="entry name" value="C2 domain (Calcium/lipid-binding domain, CaLB)"/>
    <property type="match status" value="1"/>
</dbReference>
<name>A0A8R1HJB0_CAEJA</name>
<dbReference type="SMART" id="SM00239">
    <property type="entry name" value="C2"/>
    <property type="match status" value="1"/>
</dbReference>
<dbReference type="GO" id="GO:0005886">
    <property type="term" value="C:plasma membrane"/>
    <property type="evidence" value="ECO:0007669"/>
    <property type="project" value="TreeGrafter"/>
</dbReference>
<dbReference type="Proteomes" id="UP000005237">
    <property type="component" value="Unassembled WGS sequence"/>
</dbReference>
<feature type="domain" description="C2" evidence="1">
    <location>
        <begin position="113"/>
        <end position="235"/>
    </location>
</feature>
<dbReference type="GO" id="GO:0071277">
    <property type="term" value="P:cellular response to calcium ion"/>
    <property type="evidence" value="ECO:0007669"/>
    <property type="project" value="TreeGrafter"/>
</dbReference>
<proteinExistence type="predicted"/>
<protein>
    <submittedName>
        <fullName evidence="2">C2 domain-containing protein</fullName>
    </submittedName>
</protein>
<reference evidence="2" key="2">
    <citation type="submission" date="2022-06" db="UniProtKB">
        <authorList>
            <consortium name="EnsemblMetazoa"/>
        </authorList>
    </citation>
    <scope>IDENTIFICATION</scope>
    <source>
        <strain evidence="2">DF5081</strain>
    </source>
</reference>
<dbReference type="AlphaFoldDB" id="A0A8R1HJB0"/>
<dbReference type="PROSITE" id="PS50004">
    <property type="entry name" value="C2"/>
    <property type="match status" value="1"/>
</dbReference>
<dbReference type="InterPro" id="IPR037768">
    <property type="entry name" value="C2B_Copine"/>
</dbReference>
<evidence type="ECO:0000259" key="1">
    <source>
        <dbReference type="PROSITE" id="PS50004"/>
    </source>
</evidence>
<dbReference type="InterPro" id="IPR035892">
    <property type="entry name" value="C2_domain_sf"/>
</dbReference>
<keyword evidence="3" id="KW-1185">Reference proteome</keyword>